<dbReference type="AlphaFoldDB" id="A0A2T3J752"/>
<dbReference type="OrthoDB" id="5829807at2"/>
<proteinExistence type="predicted"/>
<reference evidence="2 3" key="1">
    <citation type="submission" date="2018-01" db="EMBL/GenBank/DDBJ databases">
        <title>Whole genome sequencing of Histamine producing bacteria.</title>
        <authorList>
            <person name="Butler K."/>
        </authorList>
    </citation>
    <scope>NUCLEOTIDE SEQUENCE [LARGE SCALE GENOMIC DNA]</scope>
    <source>
        <strain evidence="2 3">JCM 12947</strain>
    </source>
</reference>
<organism evidence="2 3">
    <name type="scientific">Photobacterium frigidiphilum</name>
    <dbReference type="NCBI Taxonomy" id="264736"/>
    <lineage>
        <taxon>Bacteria</taxon>
        <taxon>Pseudomonadati</taxon>
        <taxon>Pseudomonadota</taxon>
        <taxon>Gammaproteobacteria</taxon>
        <taxon>Vibrionales</taxon>
        <taxon>Vibrionaceae</taxon>
        <taxon>Photobacterium</taxon>
    </lineage>
</organism>
<sequence>MTASKRKHPKNQSSKTVSVEQKRVSQRITLLGSKKNSPSGKALFTHYHKRFLLAFSQFIDNPHCHSKKLHDLHFCQSVLKGLQERQRISCVKVMTAIFCFLETQSLQVGVGKVEHMDTVTHDAIRRMYVTCWDEAISETRYFATLKLFKMADFLVVDAVFVSDRDVLDNLDLLDDDLPKIYSKAAYKSITQKFMNVFSHLFEQDDVKDSFKKGIAKRIKAGLSNVWIVYEAFSNSYFRKKRNRANLKRGDEARYPQGKAVEPSIYGANYLSEH</sequence>
<keyword evidence="3" id="KW-1185">Reference proteome</keyword>
<feature type="region of interest" description="Disordered" evidence="1">
    <location>
        <begin position="1"/>
        <end position="21"/>
    </location>
</feature>
<evidence type="ECO:0000313" key="2">
    <source>
        <dbReference type="EMBL" id="PSU44524.1"/>
    </source>
</evidence>
<accession>A0A2T3J752</accession>
<dbReference type="RefSeq" id="WP_107245923.1">
    <property type="nucleotide sequence ID" value="NZ_PYMJ01000049.1"/>
</dbReference>
<dbReference type="Proteomes" id="UP000240987">
    <property type="component" value="Unassembled WGS sequence"/>
</dbReference>
<evidence type="ECO:0000256" key="1">
    <source>
        <dbReference type="SAM" id="MobiDB-lite"/>
    </source>
</evidence>
<protein>
    <submittedName>
        <fullName evidence="2">Uncharacterized protein</fullName>
    </submittedName>
</protein>
<comment type="caution">
    <text evidence="2">The sequence shown here is derived from an EMBL/GenBank/DDBJ whole genome shotgun (WGS) entry which is preliminary data.</text>
</comment>
<gene>
    <name evidence="2" type="ORF">C9J12_27015</name>
</gene>
<dbReference type="EMBL" id="PYMJ01000049">
    <property type="protein sequence ID" value="PSU44524.1"/>
    <property type="molecule type" value="Genomic_DNA"/>
</dbReference>
<name>A0A2T3J752_9GAMM</name>
<evidence type="ECO:0000313" key="3">
    <source>
        <dbReference type="Proteomes" id="UP000240987"/>
    </source>
</evidence>
<feature type="compositionally biased region" description="Basic residues" evidence="1">
    <location>
        <begin position="1"/>
        <end position="10"/>
    </location>
</feature>